<name>A0A4Y8RII2_9HYPH</name>
<organism evidence="2 3">
    <name type="scientific">Jiella endophytica</name>
    <dbReference type="NCBI Taxonomy" id="2558362"/>
    <lineage>
        <taxon>Bacteria</taxon>
        <taxon>Pseudomonadati</taxon>
        <taxon>Pseudomonadota</taxon>
        <taxon>Alphaproteobacteria</taxon>
        <taxon>Hyphomicrobiales</taxon>
        <taxon>Aurantimonadaceae</taxon>
        <taxon>Jiella</taxon>
    </lineage>
</organism>
<gene>
    <name evidence="2" type="primary">crtY</name>
    <name evidence="2" type="ORF">E3C22_10005</name>
</gene>
<accession>A0A4Y8RII2</accession>
<dbReference type="InterPro" id="IPR036188">
    <property type="entry name" value="FAD/NAD-bd_sf"/>
</dbReference>
<keyword evidence="3" id="KW-1185">Reference proteome</keyword>
<dbReference type="SUPFAM" id="SSF51905">
    <property type="entry name" value="FAD/NAD(P)-binding domain"/>
    <property type="match status" value="1"/>
</dbReference>
<dbReference type="OrthoDB" id="5793379at2"/>
<comment type="similarity">
    <text evidence="1">Belongs to the lycopene cyclase family.</text>
</comment>
<dbReference type="GO" id="GO:0016705">
    <property type="term" value="F:oxidoreductase activity, acting on paired donors, with incorporation or reduction of molecular oxygen"/>
    <property type="evidence" value="ECO:0007669"/>
    <property type="project" value="InterPro"/>
</dbReference>
<reference evidence="2 3" key="1">
    <citation type="submission" date="2019-03" db="EMBL/GenBank/DDBJ databases">
        <title>Jiella endophytica sp. nov., a novel endophytic bacterium isolated from root of Ficus microcarpa Linn. f.</title>
        <authorList>
            <person name="Tuo L."/>
        </authorList>
    </citation>
    <scope>NUCLEOTIDE SEQUENCE [LARGE SCALE GENOMIC DNA]</scope>
    <source>
        <strain evidence="2 3">CBS5Q-3</strain>
    </source>
</reference>
<dbReference type="Gene3D" id="3.50.50.60">
    <property type="entry name" value="FAD/NAD(P)-binding domain"/>
    <property type="match status" value="1"/>
</dbReference>
<dbReference type="GO" id="GO:0045436">
    <property type="term" value="F:lycopene beta cyclase activity"/>
    <property type="evidence" value="ECO:0007669"/>
    <property type="project" value="InterPro"/>
</dbReference>
<dbReference type="EC" id="5.5.1.19" evidence="2"/>
<dbReference type="Pfam" id="PF05834">
    <property type="entry name" value="Lycopene_cycl"/>
    <property type="match status" value="1"/>
</dbReference>
<sequence>MTAMAASNGVDIALVGGGLANGLIAWRLAEMRPDLEVRIFEAGPAVGGNHTWSFHEGDLTSPEHRWLAPFVTYAWPDNEVRFPNRAKRLGTGYRSVSSEEFRLLLEGRLGSRIHCGVPARALTPTSVTLDDGTSVSAAAVIDGRGHAPSPHMRLGFQKFLGQEIETAASHGVVRPVIMDATVPQADGYRFVYLLPLSATRLLIEDTYYADGAELDRDRLAASIADYVAAHGWQVAEILREEEGILPIAIDGDIEAFWDDKSGVAASGLAAGLFHPTTGYSLPDAVKLADRLAALPDHSAATLHAETRAHSVGAWKARGFFRMLNRLLYFAGDASERYRILEHFYRLDAPLVARFYAARLKTRDKLRILTGKPPVPFGNAIRVLARHRLTGDLA</sequence>
<keyword evidence="2" id="KW-0413">Isomerase</keyword>
<dbReference type="InterPro" id="IPR010108">
    <property type="entry name" value="Lycopene_cyclase_b/e"/>
</dbReference>
<dbReference type="InterPro" id="IPR008461">
    <property type="entry name" value="CrtY"/>
</dbReference>
<dbReference type="EMBL" id="SOZD01000003">
    <property type="protein sequence ID" value="TFF22794.1"/>
    <property type="molecule type" value="Genomic_DNA"/>
</dbReference>
<protein>
    <submittedName>
        <fullName evidence="2">Lycopene beta-cyclase CrtY</fullName>
        <ecNumber evidence="2">5.5.1.19</ecNumber>
    </submittedName>
</protein>
<dbReference type="GO" id="GO:0016117">
    <property type="term" value="P:carotenoid biosynthetic process"/>
    <property type="evidence" value="ECO:0007669"/>
    <property type="project" value="InterPro"/>
</dbReference>
<dbReference type="NCBIfam" id="TIGR01789">
    <property type="entry name" value="lycopene_cycl"/>
    <property type="match status" value="1"/>
</dbReference>
<evidence type="ECO:0000313" key="2">
    <source>
        <dbReference type="EMBL" id="TFF22794.1"/>
    </source>
</evidence>
<dbReference type="NCBIfam" id="TIGR01790">
    <property type="entry name" value="carotene-cycl"/>
    <property type="match status" value="1"/>
</dbReference>
<comment type="caution">
    <text evidence="2">The sequence shown here is derived from an EMBL/GenBank/DDBJ whole genome shotgun (WGS) entry which is preliminary data.</text>
</comment>
<evidence type="ECO:0000256" key="1">
    <source>
        <dbReference type="ARBA" id="ARBA00006599"/>
    </source>
</evidence>
<evidence type="ECO:0000313" key="3">
    <source>
        <dbReference type="Proteomes" id="UP000298179"/>
    </source>
</evidence>
<dbReference type="AlphaFoldDB" id="A0A4Y8RII2"/>
<proteinExistence type="inferred from homology"/>
<dbReference type="Proteomes" id="UP000298179">
    <property type="component" value="Unassembled WGS sequence"/>
</dbReference>